<evidence type="ECO:0000259" key="1">
    <source>
        <dbReference type="Pfam" id="PF00551"/>
    </source>
</evidence>
<dbReference type="SUPFAM" id="SSF53328">
    <property type="entry name" value="Formyltransferase"/>
    <property type="match status" value="1"/>
</dbReference>
<dbReference type="AlphaFoldDB" id="A0A383AWP7"/>
<dbReference type="PANTHER" id="PTHR11138:SF5">
    <property type="entry name" value="METHIONYL-TRNA FORMYLTRANSFERASE, MITOCHONDRIAL"/>
    <property type="match status" value="1"/>
</dbReference>
<evidence type="ECO:0008006" key="4">
    <source>
        <dbReference type="Google" id="ProtNLM"/>
    </source>
</evidence>
<dbReference type="InterPro" id="IPR036477">
    <property type="entry name" value="Formyl_transf_N_sf"/>
</dbReference>
<dbReference type="GO" id="GO:0005829">
    <property type="term" value="C:cytosol"/>
    <property type="evidence" value="ECO:0007669"/>
    <property type="project" value="TreeGrafter"/>
</dbReference>
<dbReference type="InterPro" id="IPR040660">
    <property type="entry name" value="N_formyltrans_C"/>
</dbReference>
<dbReference type="NCBIfam" id="NF005755">
    <property type="entry name" value="PRK07579.1"/>
    <property type="match status" value="1"/>
</dbReference>
<feature type="non-terminal residue" evidence="3">
    <location>
        <position position="1"/>
    </location>
</feature>
<feature type="domain" description="N-formyltransferase dimerization C-terminal" evidence="2">
    <location>
        <begin position="197"/>
        <end position="248"/>
    </location>
</feature>
<feature type="domain" description="Formyl transferase N-terminal" evidence="1">
    <location>
        <begin position="84"/>
        <end position="167"/>
    </location>
</feature>
<gene>
    <name evidence="3" type="ORF">METZ01_LOCUS465230</name>
</gene>
<dbReference type="EMBL" id="UINC01195695">
    <property type="protein sequence ID" value="SVE12376.1"/>
    <property type="molecule type" value="Genomic_DNA"/>
</dbReference>
<name>A0A383AWP7_9ZZZZ</name>
<dbReference type="Pfam" id="PF00551">
    <property type="entry name" value="Formyl_trans_N"/>
    <property type="match status" value="1"/>
</dbReference>
<dbReference type="PANTHER" id="PTHR11138">
    <property type="entry name" value="METHIONYL-TRNA FORMYLTRANSFERASE"/>
    <property type="match status" value="1"/>
</dbReference>
<dbReference type="Pfam" id="PF18216">
    <property type="entry name" value="N_formyltrans_C"/>
    <property type="match status" value="1"/>
</dbReference>
<dbReference type="InterPro" id="IPR002376">
    <property type="entry name" value="Formyl_transf_N"/>
</dbReference>
<feature type="non-terminal residue" evidence="3">
    <location>
        <position position="249"/>
    </location>
</feature>
<proteinExistence type="predicted"/>
<dbReference type="GO" id="GO:0004479">
    <property type="term" value="F:methionyl-tRNA formyltransferase activity"/>
    <property type="evidence" value="ECO:0007669"/>
    <property type="project" value="TreeGrafter"/>
</dbReference>
<reference evidence="3" key="1">
    <citation type="submission" date="2018-05" db="EMBL/GenBank/DDBJ databases">
        <authorList>
            <person name="Lanie J.A."/>
            <person name="Ng W.-L."/>
            <person name="Kazmierczak K.M."/>
            <person name="Andrzejewski T.M."/>
            <person name="Davidsen T.M."/>
            <person name="Wayne K.J."/>
            <person name="Tettelin H."/>
            <person name="Glass J.I."/>
            <person name="Rusch D."/>
            <person name="Podicherti R."/>
            <person name="Tsui H.-C.T."/>
            <person name="Winkler M.E."/>
        </authorList>
    </citation>
    <scope>NUCLEOTIDE SEQUENCE</scope>
</reference>
<accession>A0A383AWP7</accession>
<dbReference type="Gene3D" id="3.40.50.170">
    <property type="entry name" value="Formyl transferase, N-terminal domain"/>
    <property type="match status" value="1"/>
</dbReference>
<evidence type="ECO:0000313" key="3">
    <source>
        <dbReference type="EMBL" id="SVE12376.1"/>
    </source>
</evidence>
<protein>
    <recommendedName>
        <fullName evidence="4">Formyl transferase N-terminal domain-containing protein</fullName>
    </recommendedName>
</protein>
<evidence type="ECO:0000259" key="2">
    <source>
        <dbReference type="Pfam" id="PF18216"/>
    </source>
</evidence>
<sequence length="249" mass="28181">LCKMSFSKILVISDNVYLAKAFLEIIERRINQCINISLGCHESTYSALARNISSDVPVNSYDLKNEGKKLGRIYDMVFSIHSKQIFPDDLINNARCINVHSGLNPYNRGWYPQVFAIMNGLPYGATIHEMDSKVDHGPIICQKNVEIFPEDTSLSVYNRVIAAELELIDANVGNIINDCYSSYSPPLTEGNLNTIKDFNDLLELDLSEVGSMKYFIDKFRALTHDGYKNAYFIDDITGDKIYVAINLER</sequence>
<organism evidence="3">
    <name type="scientific">marine metagenome</name>
    <dbReference type="NCBI Taxonomy" id="408172"/>
    <lineage>
        <taxon>unclassified sequences</taxon>
        <taxon>metagenomes</taxon>
        <taxon>ecological metagenomes</taxon>
    </lineage>
</organism>